<feature type="transmembrane region" description="Helical" evidence="1">
    <location>
        <begin position="62"/>
        <end position="82"/>
    </location>
</feature>
<sequence length="106" mass="12683">MLSSATKKVILSPHWKRKHINIFESTCFDLIVYDVAVRRHWDKDNKCRRHYLFIFLTARYKLFFFLLQLFVCLASLANKIVFCAKLRKIRSTIEANHKMISYVTDP</sequence>
<gene>
    <name evidence="2" type="ORF">HERILL_LOCUS7569</name>
</gene>
<keyword evidence="3" id="KW-1185">Reference proteome</keyword>
<keyword evidence="1" id="KW-1133">Transmembrane helix</keyword>
<dbReference type="InParanoid" id="A0A7R8UPT4"/>
<keyword evidence="1" id="KW-0472">Membrane</keyword>
<organism evidence="2 3">
    <name type="scientific">Hermetia illucens</name>
    <name type="common">Black soldier fly</name>
    <dbReference type="NCBI Taxonomy" id="343691"/>
    <lineage>
        <taxon>Eukaryota</taxon>
        <taxon>Metazoa</taxon>
        <taxon>Ecdysozoa</taxon>
        <taxon>Arthropoda</taxon>
        <taxon>Hexapoda</taxon>
        <taxon>Insecta</taxon>
        <taxon>Pterygota</taxon>
        <taxon>Neoptera</taxon>
        <taxon>Endopterygota</taxon>
        <taxon>Diptera</taxon>
        <taxon>Brachycera</taxon>
        <taxon>Stratiomyomorpha</taxon>
        <taxon>Stratiomyidae</taxon>
        <taxon>Hermetiinae</taxon>
        <taxon>Hermetia</taxon>
    </lineage>
</organism>
<protein>
    <submittedName>
        <fullName evidence="2">Uncharacterized protein</fullName>
    </submittedName>
</protein>
<proteinExistence type="predicted"/>
<evidence type="ECO:0000313" key="3">
    <source>
        <dbReference type="Proteomes" id="UP000594454"/>
    </source>
</evidence>
<name>A0A7R8UPT4_HERIL</name>
<evidence type="ECO:0000256" key="1">
    <source>
        <dbReference type="SAM" id="Phobius"/>
    </source>
</evidence>
<dbReference type="EMBL" id="LR899011">
    <property type="protein sequence ID" value="CAD7084686.1"/>
    <property type="molecule type" value="Genomic_DNA"/>
</dbReference>
<keyword evidence="1" id="KW-0812">Transmembrane</keyword>
<dbReference type="Proteomes" id="UP000594454">
    <property type="component" value="Chromosome 3"/>
</dbReference>
<evidence type="ECO:0000313" key="2">
    <source>
        <dbReference type="EMBL" id="CAD7084686.1"/>
    </source>
</evidence>
<dbReference type="AlphaFoldDB" id="A0A7R8UPT4"/>
<accession>A0A7R8UPT4</accession>
<reference evidence="2 3" key="1">
    <citation type="submission" date="2020-11" db="EMBL/GenBank/DDBJ databases">
        <authorList>
            <person name="Wallbank WR R."/>
            <person name="Pardo Diaz C."/>
            <person name="Kozak K."/>
            <person name="Martin S."/>
            <person name="Jiggins C."/>
            <person name="Moest M."/>
            <person name="Warren A I."/>
            <person name="Generalovic N T."/>
            <person name="Byers J.R.P. K."/>
            <person name="Montejo-Kovacevich G."/>
            <person name="Yen C E."/>
        </authorList>
    </citation>
    <scope>NUCLEOTIDE SEQUENCE [LARGE SCALE GENOMIC DNA]</scope>
</reference>